<evidence type="ECO:0008006" key="3">
    <source>
        <dbReference type="Google" id="ProtNLM"/>
    </source>
</evidence>
<keyword evidence="2" id="KW-1185">Reference proteome</keyword>
<sequence>MTPVEAALAAIESLELEEQFIHQVIAAAHGVDRCTLSRRYKQSHVLHKAKSIN</sequence>
<dbReference type="Proteomes" id="UP000800038">
    <property type="component" value="Unassembled WGS sequence"/>
</dbReference>
<reference evidence="1" key="1">
    <citation type="journal article" date="2020" name="Stud. Mycol.">
        <title>101 Dothideomycetes genomes: a test case for predicting lifestyles and emergence of pathogens.</title>
        <authorList>
            <person name="Haridas S."/>
            <person name="Albert R."/>
            <person name="Binder M."/>
            <person name="Bloem J."/>
            <person name="Labutti K."/>
            <person name="Salamov A."/>
            <person name="Andreopoulos B."/>
            <person name="Baker S."/>
            <person name="Barry K."/>
            <person name="Bills G."/>
            <person name="Bluhm B."/>
            <person name="Cannon C."/>
            <person name="Castanera R."/>
            <person name="Culley D."/>
            <person name="Daum C."/>
            <person name="Ezra D."/>
            <person name="Gonzalez J."/>
            <person name="Henrissat B."/>
            <person name="Kuo A."/>
            <person name="Liang C."/>
            <person name="Lipzen A."/>
            <person name="Lutzoni F."/>
            <person name="Magnuson J."/>
            <person name="Mondo S."/>
            <person name="Nolan M."/>
            <person name="Ohm R."/>
            <person name="Pangilinan J."/>
            <person name="Park H.-J."/>
            <person name="Ramirez L."/>
            <person name="Alfaro M."/>
            <person name="Sun H."/>
            <person name="Tritt A."/>
            <person name="Yoshinaga Y."/>
            <person name="Zwiers L.-H."/>
            <person name="Turgeon B."/>
            <person name="Goodwin S."/>
            <person name="Spatafora J."/>
            <person name="Crous P."/>
            <person name="Grigoriev I."/>
        </authorList>
    </citation>
    <scope>NUCLEOTIDE SEQUENCE</scope>
    <source>
        <strain evidence="1">CBS 161.51</strain>
    </source>
</reference>
<proteinExistence type="predicted"/>
<evidence type="ECO:0000313" key="2">
    <source>
        <dbReference type="Proteomes" id="UP000800038"/>
    </source>
</evidence>
<name>A0A6A5T5Y5_9PLEO</name>
<organism evidence="1 2">
    <name type="scientific">Clathrospora elynae</name>
    <dbReference type="NCBI Taxonomy" id="706981"/>
    <lineage>
        <taxon>Eukaryota</taxon>
        <taxon>Fungi</taxon>
        <taxon>Dikarya</taxon>
        <taxon>Ascomycota</taxon>
        <taxon>Pezizomycotina</taxon>
        <taxon>Dothideomycetes</taxon>
        <taxon>Pleosporomycetidae</taxon>
        <taxon>Pleosporales</taxon>
        <taxon>Diademaceae</taxon>
        <taxon>Clathrospora</taxon>
    </lineage>
</organism>
<gene>
    <name evidence="1" type="ORF">EJ02DRAFT_449455</name>
</gene>
<evidence type="ECO:0000313" key="1">
    <source>
        <dbReference type="EMBL" id="KAF1947991.1"/>
    </source>
</evidence>
<dbReference type="EMBL" id="ML975997">
    <property type="protein sequence ID" value="KAF1947991.1"/>
    <property type="molecule type" value="Genomic_DNA"/>
</dbReference>
<protein>
    <recommendedName>
        <fullName evidence="3">HTH psq-type domain-containing protein</fullName>
    </recommendedName>
</protein>
<accession>A0A6A5T5Y5</accession>
<feature type="non-terminal residue" evidence="1">
    <location>
        <position position="53"/>
    </location>
</feature>
<dbReference type="AlphaFoldDB" id="A0A6A5T5Y5"/>